<evidence type="ECO:0000256" key="5">
    <source>
        <dbReference type="SAM" id="MobiDB-lite"/>
    </source>
</evidence>
<dbReference type="InterPro" id="IPR007941">
    <property type="entry name" value="DUF726"/>
</dbReference>
<keyword evidence="2 6" id="KW-0812">Transmembrane</keyword>
<evidence type="ECO:0000256" key="3">
    <source>
        <dbReference type="ARBA" id="ARBA00022989"/>
    </source>
</evidence>
<gene>
    <name evidence="7" type="ORF">EZV62_021304</name>
</gene>
<dbReference type="Proteomes" id="UP000323000">
    <property type="component" value="Chromosome 10"/>
</dbReference>
<accession>A0A5C7H6B8</accession>
<comment type="caution">
    <text evidence="7">The sequence shown here is derived from an EMBL/GenBank/DDBJ whole genome shotgun (WGS) entry which is preliminary data.</text>
</comment>
<evidence type="ECO:0000256" key="4">
    <source>
        <dbReference type="ARBA" id="ARBA00023136"/>
    </source>
</evidence>
<feature type="compositionally biased region" description="Polar residues" evidence="5">
    <location>
        <begin position="145"/>
        <end position="160"/>
    </location>
</feature>
<proteinExistence type="predicted"/>
<organism evidence="7 8">
    <name type="scientific">Acer yangbiense</name>
    <dbReference type="NCBI Taxonomy" id="1000413"/>
    <lineage>
        <taxon>Eukaryota</taxon>
        <taxon>Viridiplantae</taxon>
        <taxon>Streptophyta</taxon>
        <taxon>Embryophyta</taxon>
        <taxon>Tracheophyta</taxon>
        <taxon>Spermatophyta</taxon>
        <taxon>Magnoliopsida</taxon>
        <taxon>eudicotyledons</taxon>
        <taxon>Gunneridae</taxon>
        <taxon>Pentapetalae</taxon>
        <taxon>rosids</taxon>
        <taxon>malvids</taxon>
        <taxon>Sapindales</taxon>
        <taxon>Sapindaceae</taxon>
        <taxon>Hippocastanoideae</taxon>
        <taxon>Acereae</taxon>
        <taxon>Acer</taxon>
    </lineage>
</organism>
<evidence type="ECO:0000256" key="6">
    <source>
        <dbReference type="SAM" id="Phobius"/>
    </source>
</evidence>
<keyword evidence="4 6" id="KW-0472">Membrane</keyword>
<dbReference type="Pfam" id="PF05277">
    <property type="entry name" value="DUF726"/>
    <property type="match status" value="2"/>
</dbReference>
<name>A0A5C7H6B8_9ROSI</name>
<evidence type="ECO:0000256" key="2">
    <source>
        <dbReference type="ARBA" id="ARBA00022692"/>
    </source>
</evidence>
<keyword evidence="3 6" id="KW-1133">Transmembrane helix</keyword>
<feature type="region of interest" description="Disordered" evidence="5">
    <location>
        <begin position="681"/>
        <end position="700"/>
    </location>
</feature>
<feature type="compositionally biased region" description="Basic and acidic residues" evidence="5">
    <location>
        <begin position="166"/>
        <end position="179"/>
    </location>
</feature>
<protein>
    <submittedName>
        <fullName evidence="7">Uncharacterized protein</fullName>
    </submittedName>
</protein>
<comment type="subcellular location">
    <subcellularLocation>
        <location evidence="1">Membrane</location>
        <topology evidence="1">Multi-pass membrane protein</topology>
    </subcellularLocation>
</comment>
<dbReference type="OrthoDB" id="277931at2759"/>
<dbReference type="EMBL" id="VAHF01000010">
    <property type="protein sequence ID" value="TXG52135.1"/>
    <property type="molecule type" value="Genomic_DNA"/>
</dbReference>
<dbReference type="PANTHER" id="PTHR17920">
    <property type="entry name" value="TRANSMEMBRANE AND COILED-COIL DOMAIN-CONTAINING PROTEIN 4 TMCO4"/>
    <property type="match status" value="1"/>
</dbReference>
<keyword evidence="8" id="KW-1185">Reference proteome</keyword>
<feature type="region of interest" description="Disordered" evidence="5">
    <location>
        <begin position="145"/>
        <end position="184"/>
    </location>
</feature>
<feature type="transmembrane region" description="Helical" evidence="6">
    <location>
        <begin position="458"/>
        <end position="477"/>
    </location>
</feature>
<dbReference type="PANTHER" id="PTHR17920:SF24">
    <property type="entry name" value="ALPHA_BETA HYDROLASE-RELATED"/>
    <property type="match status" value="1"/>
</dbReference>
<dbReference type="AlphaFoldDB" id="A0A5C7H6B8"/>
<evidence type="ECO:0000256" key="1">
    <source>
        <dbReference type="ARBA" id="ARBA00004141"/>
    </source>
</evidence>
<reference evidence="8" key="1">
    <citation type="journal article" date="2019" name="Gigascience">
        <title>De novo genome assembly of the endangered Acer yangbiense, a plant species with extremely small populations endemic to Yunnan Province, China.</title>
        <authorList>
            <person name="Yang J."/>
            <person name="Wariss H.M."/>
            <person name="Tao L."/>
            <person name="Zhang R."/>
            <person name="Yun Q."/>
            <person name="Hollingsworth P."/>
            <person name="Dao Z."/>
            <person name="Luo G."/>
            <person name="Guo H."/>
            <person name="Ma Y."/>
            <person name="Sun W."/>
        </authorList>
    </citation>
    <scope>NUCLEOTIDE SEQUENCE [LARGE SCALE GENOMIC DNA]</scope>
    <source>
        <strain evidence="8">cv. Malutang</strain>
    </source>
</reference>
<feature type="transmembrane region" description="Helical" evidence="6">
    <location>
        <begin position="294"/>
        <end position="318"/>
    </location>
</feature>
<evidence type="ECO:0000313" key="7">
    <source>
        <dbReference type="EMBL" id="TXG52135.1"/>
    </source>
</evidence>
<evidence type="ECO:0000313" key="8">
    <source>
        <dbReference type="Proteomes" id="UP000323000"/>
    </source>
</evidence>
<feature type="transmembrane region" description="Helical" evidence="6">
    <location>
        <begin position="338"/>
        <end position="368"/>
    </location>
</feature>
<sequence length="749" mass="80734">METSILTPTQKYAAAALFALALHQSQIHQTRHLDSLVPLEDEPIGEGASVSQSVSVSDHPQLWIHESSGLLLPVCRFLGVDEQAWHGLKETAGMSSQVRHHVGSFLALLSEASDGTSSGTKDKELALTKSIDALVLSMDSNAKTNSVSEMASDSCQSKQGISPKMSGEEKARSGPETRNSEQPLEEEMLLTYHRKLAVLYELLSACVVGDSDGDKKCSQGKGYDARHRVALRLLSTWLNINWIKMVCLPNYSLYEAMEIMVACSLAAPEQEPDEKEDGNVNSESSSAMWKKGGIIGAAALAGGTLMAVTGGLAAPAIAHGLGALAPTLGSLLPAVGAGGFAAVAGATGSFAGSVAVAASFGAAGAGLVGTKMARRIGSLDEFEFKVIGENHNKGRLAVGIMISGLVFEEEDFVKPWESYKDNLERYALTWESKNLIALSTSIEDYLTSRVTIELMKEGAMMTVLSALLTALALPAALVTASDLIDSQWTVAVDSWFINPELFRMARNACVMNYFFEDLFIHHLPPPNFRSNQAGKLLAEVLLKGLQGNRPVTLVGCYTYLFTNLLLLYTAAGLVERVVLLGAPISINDENWEDARKMVAGRFVNVYSTSDWTLGIIFRASLLSQGLAGIQPVDISGIENLSAHTSSFSHCVHKMKTSRRSLWVLLFLAMAIAEPRAAEMANGTTRHTQGNETSLTLSEHPQGNDEVEVSEFAQCMGHGRCKGMRLDCPLHCGGPCFYDCKHMCKAHCRR</sequence>
<dbReference type="GO" id="GO:0016020">
    <property type="term" value="C:membrane"/>
    <property type="evidence" value="ECO:0007669"/>
    <property type="project" value="UniProtKB-SubCell"/>
</dbReference>